<comment type="caution">
    <text evidence="1">The sequence shown here is derived from an EMBL/GenBank/DDBJ whole genome shotgun (WGS) entry which is preliminary data.</text>
</comment>
<dbReference type="InterPro" id="IPR051166">
    <property type="entry name" value="Threonine_Synthase"/>
</dbReference>
<organism evidence="1">
    <name type="scientific">uncultured bacterium</name>
    <name type="common">gcode 4</name>
    <dbReference type="NCBI Taxonomy" id="1234023"/>
    <lineage>
        <taxon>Bacteria</taxon>
        <taxon>environmental samples</taxon>
    </lineage>
</organism>
<dbReference type="Gene3D" id="3.90.1380.10">
    <property type="entry name" value="Threonine synthase, N-terminal domain"/>
    <property type="match status" value="1"/>
</dbReference>
<evidence type="ECO:0000313" key="1">
    <source>
        <dbReference type="EMBL" id="EKE27281.1"/>
    </source>
</evidence>
<evidence type="ECO:0008006" key="2">
    <source>
        <dbReference type="Google" id="ProtNLM"/>
    </source>
</evidence>
<sequence length="505" mass="59723">MNYLLSDSRSDERLNLSGAIQTSQPLSWGLWSITDFPQVTSEEIQHLAGKTYQEVALSILLRFDFWVSWEELKKIINDAYWEQWHRSEITPVKQIWDTNLHSLHLWYGPTFAFKNVALEFLPRLLSVLTKWKIVNVLWASSWDTINAAHSGVKWTNIRSVFMLPNVWPSHVQGLQAVNGIVDNPNALTLLADKPFDPLQDIVKKVNGPEFVDFKKEHNITSFNSINIARILAQVVYYFRAYAELLKNWAIKNWDEVIFSVPSWNFWDALAWYYAKKMWLPIKKIVVATNENDMLHKFFKTWIYEPPKRDWKDFVQVTNAPSMDIAKSSNFERMLFDACWFDNARIKWFYDELSKNGKFEVGTEILRKIQETFISTTSTDTERLNAIKEFWQEYNHWIDPHTASAVAPWLRYKQFGKKSGIDYHDFITFHSDTPVIFLETSHVAQFWAELREKWIIVPWMDEFDETLNAMRQANPQEWRDYLRASWDFDETFARITEAITTILPKK</sequence>
<dbReference type="EMBL" id="AMFJ01000501">
    <property type="protein sequence ID" value="EKE27281.1"/>
    <property type="molecule type" value="Genomic_DNA"/>
</dbReference>
<proteinExistence type="predicted"/>
<reference evidence="1" key="1">
    <citation type="journal article" date="2012" name="Science">
        <title>Fermentation, hydrogen, and sulfur metabolism in multiple uncultivated bacterial phyla.</title>
        <authorList>
            <person name="Wrighton K.C."/>
            <person name="Thomas B.C."/>
            <person name="Sharon I."/>
            <person name="Miller C.S."/>
            <person name="Castelle C.J."/>
            <person name="VerBerkmoes N.C."/>
            <person name="Wilkins M.J."/>
            <person name="Hettich R.L."/>
            <person name="Lipton M.S."/>
            <person name="Williams K.H."/>
            <person name="Long P.E."/>
            <person name="Banfield J.F."/>
        </authorList>
    </citation>
    <scope>NUCLEOTIDE SEQUENCE [LARGE SCALE GENOMIC DNA]</scope>
</reference>
<dbReference type="InterPro" id="IPR037158">
    <property type="entry name" value="Thr_synth_N_sf"/>
</dbReference>
<protein>
    <recommendedName>
        <fullName evidence="2">Threonine synthase</fullName>
    </recommendedName>
</protein>
<dbReference type="InterPro" id="IPR036052">
    <property type="entry name" value="TrpB-like_PALP_sf"/>
</dbReference>
<dbReference type="SUPFAM" id="SSF53686">
    <property type="entry name" value="Tryptophan synthase beta subunit-like PLP-dependent enzymes"/>
    <property type="match status" value="1"/>
</dbReference>
<name>K2F7Y8_9BACT</name>
<dbReference type="Gene3D" id="3.40.50.1100">
    <property type="match status" value="2"/>
</dbReference>
<gene>
    <name evidence="1" type="ORF">ACD_3C00227G0002</name>
</gene>
<dbReference type="PANTHER" id="PTHR42690:SF1">
    <property type="entry name" value="THREONINE SYNTHASE-LIKE 2"/>
    <property type="match status" value="1"/>
</dbReference>
<dbReference type="PANTHER" id="PTHR42690">
    <property type="entry name" value="THREONINE SYNTHASE FAMILY MEMBER"/>
    <property type="match status" value="1"/>
</dbReference>
<accession>K2F7Y8</accession>
<dbReference type="AlphaFoldDB" id="K2F7Y8"/>